<organism evidence="8 9">
    <name type="scientific">Bacillus wiedmannii</name>
    <dbReference type="NCBI Taxonomy" id="1890302"/>
    <lineage>
        <taxon>Bacteria</taxon>
        <taxon>Bacillati</taxon>
        <taxon>Bacillota</taxon>
        <taxon>Bacilli</taxon>
        <taxon>Bacillales</taxon>
        <taxon>Bacillaceae</taxon>
        <taxon>Bacillus</taxon>
        <taxon>Bacillus cereus group</taxon>
    </lineage>
</organism>
<accession>A0A1G7CGD0</accession>
<dbReference type="InterPro" id="IPR012340">
    <property type="entry name" value="NA-bd_OB-fold"/>
</dbReference>
<keyword evidence="2" id="KW-0479">Metal-binding</keyword>
<proteinExistence type="predicted"/>
<name>A0A1G7CGD0_9BACI</name>
<keyword evidence="5" id="KW-0694">RNA-binding</keyword>
<dbReference type="PANTHER" id="PTHR30001:SF0">
    <property type="entry name" value="RIBONUCLEASE G"/>
    <property type="match status" value="1"/>
</dbReference>
<dbReference type="GO" id="GO:0016787">
    <property type="term" value="F:hydrolase activity"/>
    <property type="evidence" value="ECO:0007669"/>
    <property type="project" value="UniProtKB-KW"/>
</dbReference>
<evidence type="ECO:0000256" key="1">
    <source>
        <dbReference type="ARBA" id="ARBA00001946"/>
    </source>
</evidence>
<reference evidence="9" key="1">
    <citation type="submission" date="2016-10" db="EMBL/GenBank/DDBJ databases">
        <authorList>
            <person name="Varghese N."/>
        </authorList>
    </citation>
    <scope>NUCLEOTIDE SEQUENCE [LARGE SCALE GENOMIC DNA]</scope>
    <source>
        <strain evidence="9">KPR-7A</strain>
    </source>
</reference>
<dbReference type="GO" id="GO:0004540">
    <property type="term" value="F:RNA nuclease activity"/>
    <property type="evidence" value="ECO:0007669"/>
    <property type="project" value="InterPro"/>
</dbReference>
<dbReference type="AlphaFoldDB" id="A0A1G7CGD0"/>
<dbReference type="InterPro" id="IPR019307">
    <property type="entry name" value="RNA-bd_AU-1/RNase_E/G"/>
</dbReference>
<evidence type="ECO:0000313" key="8">
    <source>
        <dbReference type="EMBL" id="SDE38398.1"/>
    </source>
</evidence>
<dbReference type="Proteomes" id="UP000183507">
    <property type="component" value="Unassembled WGS sequence"/>
</dbReference>
<evidence type="ECO:0000256" key="6">
    <source>
        <dbReference type="SAM" id="Coils"/>
    </source>
</evidence>
<gene>
    <name evidence="8" type="ORF">SAMN04487767_12072</name>
</gene>
<evidence type="ECO:0000259" key="7">
    <source>
        <dbReference type="Pfam" id="PF10150"/>
    </source>
</evidence>
<evidence type="ECO:0000256" key="2">
    <source>
        <dbReference type="ARBA" id="ARBA00022723"/>
    </source>
</evidence>
<sequence length="462" mass="53846">MKTLYMNYAGLEKRVAIEEKKKIVEFLWKRNEEQEIVGHIYVGRIVRTIAGMNAAFVNIGLEKHAYLSYDDVPSSYRIHEGQAVLVQVVKEAIDTKGPKLTANIEFTGKYVVYMPYDEMRAVSRKIKNNKRRQQLLQIEVEGTGGYIFRSASEKGEIEEIQAEMQRLQQLYEELKRKEGQGKAPLLLHRPATFLDRVFQENPIETIEKVVVDTRSIVKELEEKIGKEKVTFYNEKSSMFNHFGIEREIEKALQKIVWLPNGAYLIVEQMETMTVIDVNTGKFTGKQNLQDTVLRTNEVAAEEIARQLRLRDIGGMILIDFINMKRREDKEKVRECLMAAMQNDRTYTRVLGFTELGILEMTRKRKKHSLRDVLLEECVPCKATGYVMSYETIAYELERELITYGNIEDEAVLIAAPKELQKQFLQKELHKNIPFEIYFKDDMIEKYAIIRFGSKTEIVERKK</sequence>
<keyword evidence="3" id="KW-0378">Hydrolase</keyword>
<dbReference type="InterPro" id="IPR004659">
    <property type="entry name" value="RNase_E/G"/>
</dbReference>
<dbReference type="CDD" id="cd04453">
    <property type="entry name" value="S1_RNase_E"/>
    <property type="match status" value="1"/>
</dbReference>
<dbReference type="PANTHER" id="PTHR30001">
    <property type="entry name" value="RIBONUCLEASE"/>
    <property type="match status" value="1"/>
</dbReference>
<evidence type="ECO:0000256" key="5">
    <source>
        <dbReference type="ARBA" id="ARBA00022884"/>
    </source>
</evidence>
<dbReference type="Gene3D" id="2.40.50.140">
    <property type="entry name" value="Nucleic acid-binding proteins"/>
    <property type="match status" value="1"/>
</dbReference>
<protein>
    <submittedName>
        <fullName evidence="8">Ribonuclease G</fullName>
    </submittedName>
</protein>
<keyword evidence="4" id="KW-0460">Magnesium</keyword>
<feature type="domain" description="RNA-binding protein AU-1/Ribonuclease E/G" evidence="7">
    <location>
        <begin position="107"/>
        <end position="364"/>
    </location>
</feature>
<evidence type="ECO:0000313" key="9">
    <source>
        <dbReference type="Proteomes" id="UP000183507"/>
    </source>
</evidence>
<dbReference type="GO" id="GO:0006364">
    <property type="term" value="P:rRNA processing"/>
    <property type="evidence" value="ECO:0007669"/>
    <property type="project" value="TreeGrafter"/>
</dbReference>
<dbReference type="NCBIfam" id="TIGR00757">
    <property type="entry name" value="RNaseEG"/>
    <property type="match status" value="1"/>
</dbReference>
<dbReference type="GO" id="GO:0003723">
    <property type="term" value="F:RNA binding"/>
    <property type="evidence" value="ECO:0007669"/>
    <property type="project" value="UniProtKB-KW"/>
</dbReference>
<evidence type="ECO:0000256" key="3">
    <source>
        <dbReference type="ARBA" id="ARBA00022801"/>
    </source>
</evidence>
<evidence type="ECO:0000256" key="4">
    <source>
        <dbReference type="ARBA" id="ARBA00022842"/>
    </source>
</evidence>
<keyword evidence="6" id="KW-0175">Coiled coil</keyword>
<comment type="cofactor">
    <cofactor evidence="1">
        <name>Mg(2+)</name>
        <dbReference type="ChEBI" id="CHEBI:18420"/>
    </cofactor>
</comment>
<dbReference type="EMBL" id="FMZR01000020">
    <property type="protein sequence ID" value="SDE38398.1"/>
    <property type="molecule type" value="Genomic_DNA"/>
</dbReference>
<dbReference type="RefSeq" id="WP_074651587.1">
    <property type="nucleotide sequence ID" value="NZ_FMZR01000020.1"/>
</dbReference>
<feature type="coiled-coil region" evidence="6">
    <location>
        <begin position="150"/>
        <end position="223"/>
    </location>
</feature>
<dbReference type="GO" id="GO:0046872">
    <property type="term" value="F:metal ion binding"/>
    <property type="evidence" value="ECO:0007669"/>
    <property type="project" value="UniProtKB-KW"/>
</dbReference>
<dbReference type="SUPFAM" id="SSF50249">
    <property type="entry name" value="Nucleic acid-binding proteins"/>
    <property type="match status" value="1"/>
</dbReference>
<dbReference type="Pfam" id="PF10150">
    <property type="entry name" value="RNase_E_G"/>
    <property type="match status" value="1"/>
</dbReference>
<dbReference type="GO" id="GO:0005737">
    <property type="term" value="C:cytoplasm"/>
    <property type="evidence" value="ECO:0007669"/>
    <property type="project" value="TreeGrafter"/>
</dbReference>